<dbReference type="CDD" id="cd14943">
    <property type="entry name" value="TRAPPC5_Trs31"/>
    <property type="match status" value="1"/>
</dbReference>
<evidence type="ECO:0000256" key="3">
    <source>
        <dbReference type="ARBA" id="ARBA00006218"/>
    </source>
</evidence>
<organism evidence="9">
    <name type="scientific">Fonticula alba</name>
    <name type="common">Slime mold</name>
    <dbReference type="NCBI Taxonomy" id="691883"/>
    <lineage>
        <taxon>Eukaryota</taxon>
        <taxon>Rotosphaerida</taxon>
        <taxon>Fonticulaceae</taxon>
        <taxon>Fonticula</taxon>
    </lineage>
</organism>
<comment type="similarity">
    <text evidence="3">Belongs to the TRAPP small subunits family. BET3 subfamily.</text>
</comment>
<dbReference type="OrthoDB" id="10254842at2759"/>
<protein>
    <recommendedName>
        <fullName evidence="11">Trafficking protein particle complex subunit</fullName>
    </recommendedName>
</protein>
<proteinExistence type="inferred from homology"/>
<feature type="compositionally biased region" description="Polar residues" evidence="8">
    <location>
        <begin position="17"/>
        <end position="27"/>
    </location>
</feature>
<evidence type="ECO:0000256" key="7">
    <source>
        <dbReference type="ARBA" id="ARBA00023034"/>
    </source>
</evidence>
<keyword evidence="10" id="KW-1185">Reference proteome</keyword>
<keyword evidence="6" id="KW-0931">ER-Golgi transport</keyword>
<dbReference type="AlphaFoldDB" id="A0A058Z986"/>
<gene>
    <name evidence="9" type="ORF">H696_03197</name>
</gene>
<evidence type="ECO:0000313" key="10">
    <source>
        <dbReference type="Proteomes" id="UP000030693"/>
    </source>
</evidence>
<dbReference type="GO" id="GO:1990071">
    <property type="term" value="C:TRAPPII protein complex"/>
    <property type="evidence" value="ECO:0007669"/>
    <property type="project" value="TreeGrafter"/>
</dbReference>
<dbReference type="RefSeq" id="XP_009495356.1">
    <property type="nucleotide sequence ID" value="XM_009497081.1"/>
</dbReference>
<dbReference type="GeneID" id="20527922"/>
<reference evidence="9" key="1">
    <citation type="submission" date="2013-04" db="EMBL/GenBank/DDBJ databases">
        <title>The Genome Sequence of Fonticula alba ATCC 38817.</title>
        <authorList>
            <consortium name="The Broad Institute Genomics Platform"/>
            <person name="Russ C."/>
            <person name="Cuomo C."/>
            <person name="Burger G."/>
            <person name="Gray M.W."/>
            <person name="Holland P.W.H."/>
            <person name="King N."/>
            <person name="Lang F.B.F."/>
            <person name="Roger A.J."/>
            <person name="Ruiz-Trillo I."/>
            <person name="Brown M."/>
            <person name="Walker B."/>
            <person name="Young S."/>
            <person name="Zeng Q."/>
            <person name="Gargeya S."/>
            <person name="Fitzgerald M."/>
            <person name="Haas B."/>
            <person name="Abouelleil A."/>
            <person name="Allen A.W."/>
            <person name="Alvarado L."/>
            <person name="Arachchi H.M."/>
            <person name="Berlin A.M."/>
            <person name="Chapman S.B."/>
            <person name="Gainer-Dewar J."/>
            <person name="Goldberg J."/>
            <person name="Griggs A."/>
            <person name="Gujja S."/>
            <person name="Hansen M."/>
            <person name="Howarth C."/>
            <person name="Imamovic A."/>
            <person name="Ireland A."/>
            <person name="Larimer J."/>
            <person name="McCowan C."/>
            <person name="Murphy C."/>
            <person name="Pearson M."/>
            <person name="Poon T.W."/>
            <person name="Priest M."/>
            <person name="Roberts A."/>
            <person name="Saif S."/>
            <person name="Shea T."/>
            <person name="Sisk P."/>
            <person name="Sykes S."/>
            <person name="Wortman J."/>
            <person name="Nusbaum C."/>
            <person name="Birren B."/>
        </authorList>
    </citation>
    <scope>NUCLEOTIDE SEQUENCE [LARGE SCALE GENOMIC DNA]</scope>
    <source>
        <strain evidence="9">ATCC 38817</strain>
    </source>
</reference>
<dbReference type="GO" id="GO:1990070">
    <property type="term" value="C:TRAPPI protein complex"/>
    <property type="evidence" value="ECO:0007669"/>
    <property type="project" value="TreeGrafter"/>
</dbReference>
<keyword evidence="5" id="KW-0256">Endoplasmic reticulum</keyword>
<evidence type="ECO:0000256" key="6">
    <source>
        <dbReference type="ARBA" id="ARBA00022892"/>
    </source>
</evidence>
<evidence type="ECO:0000256" key="8">
    <source>
        <dbReference type="SAM" id="MobiDB-lite"/>
    </source>
</evidence>
<dbReference type="SUPFAM" id="SSF111126">
    <property type="entry name" value="Ligand-binding domain in the NO signalling and Golgi transport"/>
    <property type="match status" value="1"/>
</dbReference>
<dbReference type="Pfam" id="PF04051">
    <property type="entry name" value="TRAPP"/>
    <property type="match status" value="1"/>
</dbReference>
<keyword evidence="4" id="KW-0813">Transport</keyword>
<evidence type="ECO:0008006" key="11">
    <source>
        <dbReference type="Google" id="ProtNLM"/>
    </source>
</evidence>
<comment type="subcellular location">
    <subcellularLocation>
        <location evidence="1">Endoplasmic reticulum</location>
    </subcellularLocation>
    <subcellularLocation>
        <location evidence="2">Golgi apparatus</location>
    </subcellularLocation>
</comment>
<keyword evidence="7" id="KW-0333">Golgi apparatus</keyword>
<dbReference type="Gene3D" id="3.30.1380.20">
    <property type="entry name" value="Trafficking protein particle complex subunit 3"/>
    <property type="match status" value="1"/>
</dbReference>
<evidence type="ECO:0000256" key="4">
    <source>
        <dbReference type="ARBA" id="ARBA00022448"/>
    </source>
</evidence>
<dbReference type="GO" id="GO:0005783">
    <property type="term" value="C:endoplasmic reticulum"/>
    <property type="evidence" value="ECO:0007669"/>
    <property type="project" value="UniProtKB-SubCell"/>
</dbReference>
<dbReference type="GO" id="GO:1990072">
    <property type="term" value="C:TRAPPIII protein complex"/>
    <property type="evidence" value="ECO:0007669"/>
    <property type="project" value="TreeGrafter"/>
</dbReference>
<name>A0A058Z986_FONAL</name>
<accession>A0A058Z986</accession>
<evidence type="ECO:0000313" key="9">
    <source>
        <dbReference type="EMBL" id="KCV70840.1"/>
    </source>
</evidence>
<feature type="compositionally biased region" description="Low complexity" evidence="8">
    <location>
        <begin position="1"/>
        <end position="16"/>
    </location>
</feature>
<dbReference type="InterPro" id="IPR016696">
    <property type="entry name" value="TRAPP-I_su5"/>
</dbReference>
<dbReference type="OMA" id="YMVKFDD"/>
<feature type="compositionally biased region" description="Low complexity" evidence="8">
    <location>
        <begin position="34"/>
        <end position="45"/>
    </location>
</feature>
<dbReference type="eggNOG" id="KOG3315">
    <property type="taxonomic scope" value="Eukaryota"/>
</dbReference>
<sequence>MSSLPGFHLSSSSLPPTSQNAGAQAGSSGDAVVATGTMTPGQQQPTAAAAAQMRAATAAVAAAAAQPTRKNPAQRSVRKGPNIYGRVSLAALAFLFSEIVKMANEAGGGIEKIEQRLFEVGYSVGIRAVELAYIRGSGLGEQSTPLLRSTTIVEILQIIQTVLFPMLYGTRLGPIERDTSRNHYYLIDDDPVVSQFISVPADMKDLNCGAYNAGIIAGFLERAQFPASVSAHNHASKDLPSRTVYMVMFEQSVHDRCKRLESGGSWSPINSPTGQ</sequence>
<dbReference type="GO" id="GO:0006888">
    <property type="term" value="P:endoplasmic reticulum to Golgi vesicle-mediated transport"/>
    <property type="evidence" value="ECO:0007669"/>
    <property type="project" value="TreeGrafter"/>
</dbReference>
<dbReference type="EMBL" id="KB932204">
    <property type="protein sequence ID" value="KCV70840.1"/>
    <property type="molecule type" value="Genomic_DNA"/>
</dbReference>
<dbReference type="Proteomes" id="UP000030693">
    <property type="component" value="Unassembled WGS sequence"/>
</dbReference>
<dbReference type="InterPro" id="IPR007194">
    <property type="entry name" value="TRAPP_component"/>
</dbReference>
<dbReference type="STRING" id="691883.A0A058Z986"/>
<dbReference type="PANTHER" id="PTHR20902">
    <property type="entry name" value="41-2 PROTEIN ANTIGEN-RELATED"/>
    <property type="match status" value="1"/>
</dbReference>
<evidence type="ECO:0000256" key="2">
    <source>
        <dbReference type="ARBA" id="ARBA00004555"/>
    </source>
</evidence>
<evidence type="ECO:0000256" key="5">
    <source>
        <dbReference type="ARBA" id="ARBA00022824"/>
    </source>
</evidence>
<dbReference type="PANTHER" id="PTHR20902:SF0">
    <property type="entry name" value="TRAFFICKING PROTEIN PARTICLE COMPLEX SUBUNIT 5"/>
    <property type="match status" value="1"/>
</dbReference>
<evidence type="ECO:0000256" key="1">
    <source>
        <dbReference type="ARBA" id="ARBA00004240"/>
    </source>
</evidence>
<feature type="region of interest" description="Disordered" evidence="8">
    <location>
        <begin position="1"/>
        <end position="45"/>
    </location>
</feature>
<dbReference type="InterPro" id="IPR024096">
    <property type="entry name" value="NO_sig/Golgi_transp_ligand-bd"/>
</dbReference>